<dbReference type="Proteomes" id="UP000094291">
    <property type="component" value="Unassembled WGS sequence"/>
</dbReference>
<reference evidence="2 3" key="1">
    <citation type="submission" date="2016-08" db="EMBL/GenBank/DDBJ databases">
        <authorList>
            <person name="Seilhamer J.J."/>
        </authorList>
    </citation>
    <scope>NUCLEOTIDE SEQUENCE [LARGE SCALE GENOMIC DNA]</scope>
    <source>
        <strain evidence="2 3">PH27A</strain>
    </source>
</reference>
<gene>
    <name evidence="2" type="ORF">BFW38_16215</name>
</gene>
<dbReference type="InterPro" id="IPR019734">
    <property type="entry name" value="TPR_rpt"/>
</dbReference>
<organism evidence="2 3">
    <name type="scientific">Terasakiispira papahanaumokuakeensis</name>
    <dbReference type="NCBI Taxonomy" id="197479"/>
    <lineage>
        <taxon>Bacteria</taxon>
        <taxon>Pseudomonadati</taxon>
        <taxon>Pseudomonadota</taxon>
        <taxon>Gammaproteobacteria</taxon>
        <taxon>Oceanospirillales</taxon>
        <taxon>Terasakiispira</taxon>
    </lineage>
</organism>
<dbReference type="Gene3D" id="1.25.40.10">
    <property type="entry name" value="Tetratricopeptide repeat domain"/>
    <property type="match status" value="1"/>
</dbReference>
<evidence type="ECO:0000313" key="3">
    <source>
        <dbReference type="Proteomes" id="UP000094291"/>
    </source>
</evidence>
<dbReference type="PROSITE" id="PS50005">
    <property type="entry name" value="TPR"/>
    <property type="match status" value="1"/>
</dbReference>
<dbReference type="SUPFAM" id="SSF48452">
    <property type="entry name" value="TPR-like"/>
    <property type="match status" value="1"/>
</dbReference>
<proteinExistence type="predicted"/>
<feature type="repeat" description="TPR" evidence="1">
    <location>
        <begin position="174"/>
        <end position="207"/>
    </location>
</feature>
<keyword evidence="1" id="KW-0802">TPR repeat</keyword>
<accession>A0A1E2VDV3</accession>
<dbReference type="STRING" id="197479.BFW38_16215"/>
<evidence type="ECO:0000256" key="1">
    <source>
        <dbReference type="PROSITE-ProRule" id="PRU00339"/>
    </source>
</evidence>
<protein>
    <submittedName>
        <fullName evidence="2">Uncharacterized protein</fullName>
    </submittedName>
</protein>
<keyword evidence="3" id="KW-1185">Reference proteome</keyword>
<sequence>MPCLLSHNPTTSFAHAVFTSIFTAVQRFMRPGLPLWRHRLLVLLLLTVVHCACPVLARADERSPSPVRFLNPEHFLSPERPLSLERPLNTLQPTDDAAPAGWSAPPMFASSQFASSQSASSGSDFSQSDLSRSKPPAAAFSCDVVMPVPPQNLAQWQQVKVQLSPLVTACDHDPQFLSLLGAAQLNTGALDEALKTLERALMLDPQQGGARIDYAQALFLTGQPFAALDLNHELLSADGMPDRLRERLQARRKQWRAALSQWHQQLMISVGRDTNLNSAPDQSVIRLTLPETDLALSLSGDDRPKAGNTLRLFWGLRYEQQKTDGRFYAKASLNSRNTHDTDFSAHQLALEVGRHYDTALGQLDLSLSGQGLQYGGSLLYTGLDGALDWLAPVSGLGCQPGLSGNLLYQRFPGDRGLDGREQRFGPALECQWGRFNTALKVHGILNQGVHSDRIGGDRDGWNAEWQMAYPVASGQLSGSFGWTQLEDRRGYSPLLDDGAPRQIRQYHYAAQYLQPIGPSKALTLSVQRRIQRSNLALFEHQNTQYEVGILWIF</sequence>
<dbReference type="AlphaFoldDB" id="A0A1E2VDV3"/>
<name>A0A1E2VDV3_9GAMM</name>
<comment type="caution">
    <text evidence="2">The sequence shown here is derived from an EMBL/GenBank/DDBJ whole genome shotgun (WGS) entry which is preliminary data.</text>
</comment>
<dbReference type="InterPro" id="IPR011990">
    <property type="entry name" value="TPR-like_helical_dom_sf"/>
</dbReference>
<dbReference type="EMBL" id="MDTQ01000001">
    <property type="protein sequence ID" value="ODC04845.1"/>
    <property type="molecule type" value="Genomic_DNA"/>
</dbReference>
<evidence type="ECO:0000313" key="2">
    <source>
        <dbReference type="EMBL" id="ODC04845.1"/>
    </source>
</evidence>
<dbReference type="Pfam" id="PF14559">
    <property type="entry name" value="TPR_19"/>
    <property type="match status" value="1"/>
</dbReference>